<feature type="region of interest" description="Disordered" evidence="4">
    <location>
        <begin position="409"/>
        <end position="453"/>
    </location>
</feature>
<feature type="compositionally biased region" description="Acidic residues" evidence="4">
    <location>
        <begin position="439"/>
        <end position="449"/>
    </location>
</feature>
<dbReference type="PANTHER" id="PTHR12839:SF7">
    <property type="entry name" value="REGULATOR OF NONSENSE TRANSCRIPTS 2"/>
    <property type="match status" value="1"/>
</dbReference>
<gene>
    <name evidence="6" type="primary">NMD2</name>
    <name evidence="6" type="ORF">LPJ53_001935</name>
</gene>
<dbReference type="Pfam" id="PF04050">
    <property type="entry name" value="Upf2"/>
    <property type="match status" value="1"/>
</dbReference>
<dbReference type="InterPro" id="IPR016024">
    <property type="entry name" value="ARM-type_fold"/>
</dbReference>
<feature type="region of interest" description="Disordered" evidence="4">
    <location>
        <begin position="1035"/>
        <end position="1102"/>
    </location>
</feature>
<dbReference type="InterPro" id="IPR039762">
    <property type="entry name" value="Nmd2/UPF2"/>
</dbReference>
<dbReference type="InterPro" id="IPR003890">
    <property type="entry name" value="MIF4G-like_typ-3"/>
</dbReference>
<organism evidence="6 7">
    <name type="scientific">Coemansia erecta</name>
    <dbReference type="NCBI Taxonomy" id="147472"/>
    <lineage>
        <taxon>Eukaryota</taxon>
        <taxon>Fungi</taxon>
        <taxon>Fungi incertae sedis</taxon>
        <taxon>Zoopagomycota</taxon>
        <taxon>Kickxellomycotina</taxon>
        <taxon>Kickxellomycetes</taxon>
        <taxon>Kickxellales</taxon>
        <taxon>Kickxellaceae</taxon>
        <taxon>Coemansia</taxon>
    </lineage>
</organism>
<reference evidence="6" key="1">
    <citation type="submission" date="2022-07" db="EMBL/GenBank/DDBJ databases">
        <title>Phylogenomic reconstructions and comparative analyses of Kickxellomycotina fungi.</title>
        <authorList>
            <person name="Reynolds N.K."/>
            <person name="Stajich J.E."/>
            <person name="Barry K."/>
            <person name="Grigoriev I.V."/>
            <person name="Crous P."/>
            <person name="Smith M.E."/>
        </authorList>
    </citation>
    <scope>NUCLEOTIDE SEQUENCE</scope>
    <source>
        <strain evidence="6">NBRC 32514</strain>
    </source>
</reference>
<dbReference type="SMART" id="SM00543">
    <property type="entry name" value="MIF4G"/>
    <property type="match status" value="2"/>
</dbReference>
<dbReference type="GO" id="GO:0005737">
    <property type="term" value="C:cytoplasm"/>
    <property type="evidence" value="ECO:0007669"/>
    <property type="project" value="UniProtKB-SubCell"/>
</dbReference>
<keyword evidence="3" id="KW-0175">Coiled coil</keyword>
<keyword evidence="7" id="KW-1185">Reference proteome</keyword>
<evidence type="ECO:0000313" key="6">
    <source>
        <dbReference type="EMBL" id="KAJ1723767.1"/>
    </source>
</evidence>
<evidence type="ECO:0000313" key="7">
    <source>
        <dbReference type="Proteomes" id="UP001149813"/>
    </source>
</evidence>
<feature type="compositionally biased region" description="Low complexity" evidence="4">
    <location>
        <begin position="420"/>
        <end position="437"/>
    </location>
</feature>
<evidence type="ECO:0000256" key="2">
    <source>
        <dbReference type="ARBA" id="ARBA00022490"/>
    </source>
</evidence>
<dbReference type="SUPFAM" id="SSF48371">
    <property type="entry name" value="ARM repeat"/>
    <property type="match status" value="2"/>
</dbReference>
<dbReference type="OrthoDB" id="27832at2759"/>
<dbReference type="GO" id="GO:0035145">
    <property type="term" value="C:exon-exon junction complex"/>
    <property type="evidence" value="ECO:0007669"/>
    <property type="project" value="TreeGrafter"/>
</dbReference>
<sequence length="1356" mass="148276">MEESTVKRHERLGSLQRTNIDSWGGRQQKLDPKTLDSSMKKNTGFIKKCKAGLGQDSAAQLVREVRLLRLEKYVSEIVPAAFEGLAKCKATGDVSAAVDVLTALHARFPVQTTVPLVGQVLRALAPPTVAALAAMAADTREREEQARLGRQRVLLRMLAEMHLAGLLWGIDASPNAVDGMDRAAAFMLAHPAQPAGGTAAAGKLAARVKEAVQQPGYCVLVGALQNLLLVDREHHLSIILAASFARTFKTDYALAGDEALAASACSVRAGDDPVVDADTCQKLRGLLNEYLDSAIAHLQTMHKALVRMRRNAEEKLFSKGVVYAEIKEKLEKHTKAFEKLSESVGLLCEPLGRTPPDLADSVEGESQMDIVFDAPGVAKGGQLGIWEDDEERAFYEALPDFRAKLPPSMLTSQRKKQKSQDAAGASSSSPSSPAKPGDTNDEGDADEPPESSGLAEDAVFEDIDESAIDADVQSPPIEASDELGDEDAPDSATALGLLEYQKFMSRRRRNDAADAEITDTLDHAGDSDDIAADSIATQPLLSRSVSAAATATAAATAAAEDNVQTPTQPLSAGGASQTIESRDLAEVLRRMPLFTNRDDVDQAALDFCCVNNRANRALLVRALMDVPRRQLFLVPYYARMVAVLHPYFPEISEAVVDELSQEFRWLVRQRFKDLMDTRIKNCRYLAELTKFKVAPLHVIYRCAKVLVEQLHAQNIEVLCALLEGCGRFLLAQSATAERVASLLDILTRKCRVLNLDDRTALLIENACRACRPQQSGLSQHVKLRTPIEQYIRKLIYEDLSRDSADRVCQKLRRLPWNDLSACSDDPQRIRRALLSCFAKPWKIKHANVYLLTMIAGALCRLHPWFRMVLVDTVLENIKVGLERSMFAHNQRRMAEMRYVGEMLIFRIVGSGEIIELLYLIMRHGHTAPHPVPGRACAIDQADDYFRVRLACTLMQACGSYMRETSERAALERFALYLQMYVLAKDQPVPIDTEYCVDSLFETVFPSLVRYETWQEAAQAMSDLVQGKTPVAAASAAAASGGEADSTSSGYGPDGAADGLERPLEPGMPIGIAGKDYVGSDAIDADADGGSQDVSEDEETDPELEELLLQQRKEAEEAEMAEAKLQIEAVEALIEQEEEDILETEFNRLLVDSSDPRKVDRASKLDVAIPMNLLGRSSAAQMSNTMFGLGSPTTPLSASNLVSHPDSEDPVSPAADSDAIRFSLLTGKRQRPVVRAVHIPVESQIARNLRLQEEEAMRERAQLKRIVLDYERREAAEEMRAYEAARAKALGPPSARAGANAARFDGVYRRRVVPGATFVNRPATNAPRRRNIAGSAVSPGGNNTLGAGPAQQKPSGN</sequence>
<feature type="domain" description="MIF4G" evidence="5">
    <location>
        <begin position="789"/>
        <end position="1006"/>
    </location>
</feature>
<feature type="domain" description="MIF4G" evidence="5">
    <location>
        <begin position="585"/>
        <end position="773"/>
    </location>
</feature>
<feature type="compositionally biased region" description="Low complexity" evidence="4">
    <location>
        <begin position="1035"/>
        <end position="1049"/>
    </location>
</feature>
<feature type="compositionally biased region" description="Acidic residues" evidence="4">
    <location>
        <begin position="479"/>
        <end position="489"/>
    </location>
</feature>
<comment type="subcellular location">
    <subcellularLocation>
        <location evidence="1">Cytoplasm</location>
    </subcellularLocation>
</comment>
<comment type="caution">
    <text evidence="6">The sequence shown here is derived from an EMBL/GenBank/DDBJ whole genome shotgun (WGS) entry which is preliminary data.</text>
</comment>
<dbReference type="GO" id="GO:0003723">
    <property type="term" value="F:RNA binding"/>
    <property type="evidence" value="ECO:0007669"/>
    <property type="project" value="InterPro"/>
</dbReference>
<feature type="region of interest" description="Disordered" evidence="4">
    <location>
        <begin position="1319"/>
        <end position="1356"/>
    </location>
</feature>
<evidence type="ECO:0000256" key="3">
    <source>
        <dbReference type="SAM" id="Coils"/>
    </source>
</evidence>
<feature type="region of interest" description="Disordered" evidence="4">
    <location>
        <begin position="467"/>
        <end position="490"/>
    </location>
</feature>
<accession>A0A9W7Y4L6</accession>
<dbReference type="Gene3D" id="1.25.40.180">
    <property type="match status" value="3"/>
</dbReference>
<protein>
    <submittedName>
        <fullName evidence="6">mRNA decay protein</fullName>
    </submittedName>
</protein>
<evidence type="ECO:0000256" key="1">
    <source>
        <dbReference type="ARBA" id="ARBA00004496"/>
    </source>
</evidence>
<feature type="compositionally biased region" description="Polar residues" evidence="4">
    <location>
        <begin position="562"/>
        <end position="577"/>
    </location>
</feature>
<dbReference type="Proteomes" id="UP001149813">
    <property type="component" value="Unassembled WGS sequence"/>
</dbReference>
<feature type="coiled-coil region" evidence="3">
    <location>
        <begin position="1245"/>
        <end position="1272"/>
    </location>
</feature>
<dbReference type="GO" id="GO:0000184">
    <property type="term" value="P:nuclear-transcribed mRNA catabolic process, nonsense-mediated decay"/>
    <property type="evidence" value="ECO:0007669"/>
    <property type="project" value="InterPro"/>
</dbReference>
<evidence type="ECO:0000259" key="5">
    <source>
        <dbReference type="SMART" id="SM00543"/>
    </source>
</evidence>
<dbReference type="InterPro" id="IPR007193">
    <property type="entry name" value="Upf2/Nmd2_C"/>
</dbReference>
<name>A0A9W7Y4L6_9FUNG</name>
<keyword evidence="2" id="KW-0963">Cytoplasm</keyword>
<dbReference type="Pfam" id="PF02854">
    <property type="entry name" value="MIF4G"/>
    <property type="match status" value="2"/>
</dbReference>
<evidence type="ECO:0000256" key="4">
    <source>
        <dbReference type="SAM" id="MobiDB-lite"/>
    </source>
</evidence>
<feature type="region of interest" description="Disordered" evidence="4">
    <location>
        <begin position="558"/>
        <end position="577"/>
    </location>
</feature>
<feature type="compositionally biased region" description="Acidic residues" evidence="4">
    <location>
        <begin position="1093"/>
        <end position="1102"/>
    </location>
</feature>
<feature type="coiled-coil region" evidence="3">
    <location>
        <begin position="1103"/>
        <end position="1146"/>
    </location>
</feature>
<dbReference type="EMBL" id="JANBOJ010000054">
    <property type="protein sequence ID" value="KAJ1723767.1"/>
    <property type="molecule type" value="Genomic_DNA"/>
</dbReference>
<dbReference type="PANTHER" id="PTHR12839">
    <property type="entry name" value="NONSENSE-MEDIATED MRNA DECAY PROTEIN 2 UP-FRAMESHIFT SUPPRESSOR 2"/>
    <property type="match status" value="1"/>
</dbReference>
<proteinExistence type="predicted"/>